<evidence type="ECO:0000313" key="2">
    <source>
        <dbReference type="Proteomes" id="UP001501600"/>
    </source>
</evidence>
<accession>A0ABP9RYN0</accession>
<dbReference type="RefSeq" id="WP_345315885.1">
    <property type="nucleotide sequence ID" value="NZ_BAABLF010000005.1"/>
</dbReference>
<comment type="caution">
    <text evidence="1">The sequence shown here is derived from an EMBL/GenBank/DDBJ whole genome shotgun (WGS) entry which is preliminary data.</text>
</comment>
<dbReference type="Proteomes" id="UP001501600">
    <property type="component" value="Unassembled WGS sequence"/>
</dbReference>
<sequence>MQNTLDTRLVLRVFDKVIRHGERRGDNHHWQGLVANSGFDGYTLTLGNGTVTLTLLFHNSYKVDSPSNGEFERFVEQLKRVDRETE</sequence>
<name>A0ABP9RYN0_9GAMM</name>
<gene>
    <name evidence="1" type="ORF">GCM10025772_09380</name>
</gene>
<reference evidence="2" key="1">
    <citation type="journal article" date="2019" name="Int. J. Syst. Evol. Microbiol.">
        <title>The Global Catalogue of Microorganisms (GCM) 10K type strain sequencing project: providing services to taxonomists for standard genome sequencing and annotation.</title>
        <authorList>
            <consortium name="The Broad Institute Genomics Platform"/>
            <consortium name="The Broad Institute Genome Sequencing Center for Infectious Disease"/>
            <person name="Wu L."/>
            <person name="Ma J."/>
        </authorList>
    </citation>
    <scope>NUCLEOTIDE SEQUENCE [LARGE SCALE GENOMIC DNA]</scope>
    <source>
        <strain evidence="2">JCM 18720</strain>
    </source>
</reference>
<organism evidence="1 2">
    <name type="scientific">Ferrimonas gelatinilytica</name>
    <dbReference type="NCBI Taxonomy" id="1255257"/>
    <lineage>
        <taxon>Bacteria</taxon>
        <taxon>Pseudomonadati</taxon>
        <taxon>Pseudomonadota</taxon>
        <taxon>Gammaproteobacteria</taxon>
        <taxon>Alteromonadales</taxon>
        <taxon>Ferrimonadaceae</taxon>
        <taxon>Ferrimonas</taxon>
    </lineage>
</organism>
<dbReference type="InterPro" id="IPR021432">
    <property type="entry name" value="DUF3081"/>
</dbReference>
<proteinExistence type="predicted"/>
<dbReference type="Pfam" id="PF11280">
    <property type="entry name" value="DUF3081"/>
    <property type="match status" value="1"/>
</dbReference>
<keyword evidence="2" id="KW-1185">Reference proteome</keyword>
<protein>
    <recommendedName>
        <fullName evidence="3">DUF3081 domain-containing protein</fullName>
    </recommendedName>
</protein>
<evidence type="ECO:0008006" key="3">
    <source>
        <dbReference type="Google" id="ProtNLM"/>
    </source>
</evidence>
<dbReference type="EMBL" id="BAABLF010000005">
    <property type="protein sequence ID" value="GAA5188721.1"/>
    <property type="molecule type" value="Genomic_DNA"/>
</dbReference>
<evidence type="ECO:0000313" key="1">
    <source>
        <dbReference type="EMBL" id="GAA5188721.1"/>
    </source>
</evidence>